<sequence>MDALADELKVQVGQEDLTARLLTTSRQYGVEPQQLFAYLQENNQLPSMFADVRRELAVRAVARAATVTDSDGNTIDTGELFGTSPRLRKSPTQAPKRQMREPKREMREPKTPASRPRLSMPQS</sequence>
<dbReference type="GO" id="GO:0006457">
    <property type="term" value="P:protein folding"/>
    <property type="evidence" value="ECO:0007669"/>
    <property type="project" value="InterPro"/>
</dbReference>
<keyword evidence="1" id="KW-0697">Rotamase</keyword>
<accession>A0A1V3XH84</accession>
<dbReference type="AlphaFoldDB" id="A0A1V3XH84"/>
<comment type="caution">
    <text evidence="5">The sequence shown here is derived from an EMBL/GenBank/DDBJ whole genome shotgun (WGS) entry which is preliminary data.</text>
</comment>
<name>A0A1V3XH84_MYCKA</name>
<evidence type="ECO:0000259" key="4">
    <source>
        <dbReference type="Pfam" id="PF05698"/>
    </source>
</evidence>
<dbReference type="InterPro" id="IPR027304">
    <property type="entry name" value="Trigger_fact/SurA_dom_sf"/>
</dbReference>
<evidence type="ECO:0000256" key="2">
    <source>
        <dbReference type="ARBA" id="ARBA00023235"/>
    </source>
</evidence>
<evidence type="ECO:0000256" key="3">
    <source>
        <dbReference type="SAM" id="MobiDB-lite"/>
    </source>
</evidence>
<feature type="domain" description="Trigger factor C-terminal" evidence="4">
    <location>
        <begin position="1"/>
        <end position="61"/>
    </location>
</feature>
<dbReference type="Pfam" id="PF05698">
    <property type="entry name" value="Trigger_C"/>
    <property type="match status" value="1"/>
</dbReference>
<dbReference type="EMBL" id="MVBM01000002">
    <property type="protein sequence ID" value="OOK78468.1"/>
    <property type="molecule type" value="Genomic_DNA"/>
</dbReference>
<feature type="compositionally biased region" description="Basic and acidic residues" evidence="3">
    <location>
        <begin position="98"/>
        <end position="110"/>
    </location>
</feature>
<dbReference type="SUPFAM" id="SSF109998">
    <property type="entry name" value="Triger factor/SurA peptide-binding domain-like"/>
    <property type="match status" value="1"/>
</dbReference>
<dbReference type="Gene3D" id="1.10.3120.10">
    <property type="entry name" value="Trigger factor, C-terminal domain"/>
    <property type="match status" value="1"/>
</dbReference>
<dbReference type="InterPro" id="IPR037041">
    <property type="entry name" value="Trigger_fac_C_sf"/>
</dbReference>
<evidence type="ECO:0000313" key="5">
    <source>
        <dbReference type="EMBL" id="OOK78468.1"/>
    </source>
</evidence>
<proteinExistence type="predicted"/>
<evidence type="ECO:0000256" key="1">
    <source>
        <dbReference type="ARBA" id="ARBA00023110"/>
    </source>
</evidence>
<keyword evidence="2" id="KW-0413">Isomerase</keyword>
<dbReference type="GO" id="GO:0015031">
    <property type="term" value="P:protein transport"/>
    <property type="evidence" value="ECO:0007669"/>
    <property type="project" value="InterPro"/>
</dbReference>
<evidence type="ECO:0000313" key="6">
    <source>
        <dbReference type="Proteomes" id="UP000189229"/>
    </source>
</evidence>
<dbReference type="GO" id="GO:0003755">
    <property type="term" value="F:peptidyl-prolyl cis-trans isomerase activity"/>
    <property type="evidence" value="ECO:0007669"/>
    <property type="project" value="UniProtKB-KW"/>
</dbReference>
<organism evidence="5 6">
    <name type="scientific">Mycobacterium kansasii</name>
    <dbReference type="NCBI Taxonomy" id="1768"/>
    <lineage>
        <taxon>Bacteria</taxon>
        <taxon>Bacillati</taxon>
        <taxon>Actinomycetota</taxon>
        <taxon>Actinomycetes</taxon>
        <taxon>Mycobacteriales</taxon>
        <taxon>Mycobacteriaceae</taxon>
        <taxon>Mycobacterium</taxon>
    </lineage>
</organism>
<gene>
    <name evidence="5" type="ORF">BZL30_1818</name>
</gene>
<dbReference type="InterPro" id="IPR008880">
    <property type="entry name" value="Trigger_fac_C"/>
</dbReference>
<protein>
    <submittedName>
        <fullName evidence="5">Bacterial trigger factor family protein</fullName>
    </submittedName>
</protein>
<feature type="region of interest" description="Disordered" evidence="3">
    <location>
        <begin position="70"/>
        <end position="123"/>
    </location>
</feature>
<reference evidence="5 6" key="1">
    <citation type="submission" date="2017-02" db="EMBL/GenBank/DDBJ databases">
        <title>Complete genome sequences of Mycobacterium kansasii strains isolated from rhesus macaques.</title>
        <authorList>
            <person name="Panda A."/>
            <person name="Nagaraj S."/>
            <person name="Zhao X."/>
            <person name="Tettelin H."/>
            <person name="Detolla L.J."/>
        </authorList>
    </citation>
    <scope>NUCLEOTIDE SEQUENCE [LARGE SCALE GENOMIC DNA]</scope>
    <source>
        <strain evidence="5 6">11-3813</strain>
    </source>
</reference>
<dbReference type="Proteomes" id="UP000189229">
    <property type="component" value="Unassembled WGS sequence"/>
</dbReference>